<evidence type="ECO:0000256" key="1">
    <source>
        <dbReference type="ARBA" id="ARBA00004651"/>
    </source>
</evidence>
<feature type="transmembrane region" description="Helical" evidence="6">
    <location>
        <begin position="328"/>
        <end position="347"/>
    </location>
</feature>
<feature type="transmembrane region" description="Helical" evidence="6">
    <location>
        <begin position="177"/>
        <end position="198"/>
    </location>
</feature>
<feature type="transmembrane region" description="Helical" evidence="6">
    <location>
        <begin position="359"/>
        <end position="380"/>
    </location>
</feature>
<dbReference type="RefSeq" id="WP_377502158.1">
    <property type="nucleotide sequence ID" value="NZ_JBHULU010000001.1"/>
</dbReference>
<keyword evidence="2" id="KW-1003">Cell membrane</keyword>
<gene>
    <name evidence="7" type="ORF">ACFSRY_00420</name>
</gene>
<name>A0ABW5IHE5_9BACT</name>
<proteinExistence type="predicted"/>
<feature type="transmembrane region" description="Helical" evidence="6">
    <location>
        <begin position="418"/>
        <end position="439"/>
    </location>
</feature>
<keyword evidence="4 6" id="KW-1133">Transmembrane helix</keyword>
<keyword evidence="3 6" id="KW-0812">Transmembrane</keyword>
<evidence type="ECO:0000256" key="6">
    <source>
        <dbReference type="SAM" id="Phobius"/>
    </source>
</evidence>
<dbReference type="PANTHER" id="PTHR30250">
    <property type="entry name" value="PST FAMILY PREDICTED COLANIC ACID TRANSPORTER"/>
    <property type="match status" value="1"/>
</dbReference>
<feature type="transmembrane region" description="Helical" evidence="6">
    <location>
        <begin position="386"/>
        <end position="406"/>
    </location>
</feature>
<evidence type="ECO:0000256" key="5">
    <source>
        <dbReference type="ARBA" id="ARBA00023136"/>
    </source>
</evidence>
<dbReference type="InterPro" id="IPR050833">
    <property type="entry name" value="Poly_Biosynth_Transport"/>
</dbReference>
<feature type="transmembrane region" description="Helical" evidence="6">
    <location>
        <begin position="300"/>
        <end position="322"/>
    </location>
</feature>
<evidence type="ECO:0000256" key="3">
    <source>
        <dbReference type="ARBA" id="ARBA00022692"/>
    </source>
</evidence>
<feature type="transmembrane region" description="Helical" evidence="6">
    <location>
        <begin position="154"/>
        <end position="171"/>
    </location>
</feature>
<evidence type="ECO:0000313" key="8">
    <source>
        <dbReference type="Proteomes" id="UP001597544"/>
    </source>
</evidence>
<keyword evidence="8" id="KW-1185">Reference proteome</keyword>
<feature type="transmembrane region" description="Helical" evidence="6">
    <location>
        <begin position="248"/>
        <end position="270"/>
    </location>
</feature>
<feature type="transmembrane region" description="Helical" evidence="6">
    <location>
        <begin position="36"/>
        <end position="60"/>
    </location>
</feature>
<dbReference type="PANTHER" id="PTHR30250:SF11">
    <property type="entry name" value="O-ANTIGEN TRANSPORTER-RELATED"/>
    <property type="match status" value="1"/>
</dbReference>
<sequence>MKKDLRLSSIRAFGILISFGIQVIFIKLIGASEYGVYVLFITWSAVISQILILGYDRFLIKELSLLFIQKEKEKFRYTLDRVLFFILFNCIFFSLVAFIIPIDFLRGTLFSNDLLKSTWIFIAVGSAIYAVFQLVGKILISTQRVELSYLRSEIIYKLILLLSVLLIFYSFKNLFGLNVILVGVLVSYTLTILSILFFDRKRLINYFKVKKKKIALGQENYVFFFLTLNYFLITQIDKIQLGRVSSMQILGIYGLAATLCNMTGFSVVGYTRLTPKMSYYINNNLLAELDIEFKKVVKNAVIIALPVMMFLVVFAEDVLLFFGESYVIAANALRILLFGQMVFYFTGPNGNLLFNGGHARIDMINSIIVLLLTILLNIIFYKAYGFIGVAIATSTGVTIMNILRVIQVKYYLNMFPYNIENIWLTIIAFISFGLVWLVGINPDNLILRLILNFSTGTIIAALATSAFYKFRGQTFIKINTGKLMERLKA</sequence>
<comment type="subcellular location">
    <subcellularLocation>
        <location evidence="1">Cell membrane</location>
        <topology evidence="1">Multi-pass membrane protein</topology>
    </subcellularLocation>
</comment>
<evidence type="ECO:0000313" key="7">
    <source>
        <dbReference type="EMBL" id="MFD2512312.1"/>
    </source>
</evidence>
<organism evidence="7 8">
    <name type="scientific">Pontibacter locisalis</name>
    <dbReference type="NCBI Taxonomy" id="1719035"/>
    <lineage>
        <taxon>Bacteria</taxon>
        <taxon>Pseudomonadati</taxon>
        <taxon>Bacteroidota</taxon>
        <taxon>Cytophagia</taxon>
        <taxon>Cytophagales</taxon>
        <taxon>Hymenobacteraceae</taxon>
        <taxon>Pontibacter</taxon>
    </lineage>
</organism>
<feature type="transmembrane region" description="Helical" evidence="6">
    <location>
        <begin position="81"/>
        <end position="100"/>
    </location>
</feature>
<feature type="transmembrane region" description="Helical" evidence="6">
    <location>
        <begin position="219"/>
        <end position="236"/>
    </location>
</feature>
<feature type="transmembrane region" description="Helical" evidence="6">
    <location>
        <begin position="445"/>
        <end position="468"/>
    </location>
</feature>
<feature type="transmembrane region" description="Helical" evidence="6">
    <location>
        <begin position="120"/>
        <end position="142"/>
    </location>
</feature>
<evidence type="ECO:0000256" key="4">
    <source>
        <dbReference type="ARBA" id="ARBA00022989"/>
    </source>
</evidence>
<keyword evidence="5 6" id="KW-0472">Membrane</keyword>
<protein>
    <submittedName>
        <fullName evidence="7">Lipopolysaccharide biosynthesis protein</fullName>
    </submittedName>
</protein>
<comment type="caution">
    <text evidence="7">The sequence shown here is derived from an EMBL/GenBank/DDBJ whole genome shotgun (WGS) entry which is preliminary data.</text>
</comment>
<dbReference type="Proteomes" id="UP001597544">
    <property type="component" value="Unassembled WGS sequence"/>
</dbReference>
<accession>A0ABW5IHE5</accession>
<reference evidence="8" key="1">
    <citation type="journal article" date="2019" name="Int. J. Syst. Evol. Microbiol.">
        <title>The Global Catalogue of Microorganisms (GCM) 10K type strain sequencing project: providing services to taxonomists for standard genome sequencing and annotation.</title>
        <authorList>
            <consortium name="The Broad Institute Genomics Platform"/>
            <consortium name="The Broad Institute Genome Sequencing Center for Infectious Disease"/>
            <person name="Wu L."/>
            <person name="Ma J."/>
        </authorList>
    </citation>
    <scope>NUCLEOTIDE SEQUENCE [LARGE SCALE GENOMIC DNA]</scope>
    <source>
        <strain evidence="8">KCTC 42498</strain>
    </source>
</reference>
<evidence type="ECO:0000256" key="2">
    <source>
        <dbReference type="ARBA" id="ARBA00022475"/>
    </source>
</evidence>
<dbReference type="EMBL" id="JBHULU010000001">
    <property type="protein sequence ID" value="MFD2512312.1"/>
    <property type="molecule type" value="Genomic_DNA"/>
</dbReference>
<feature type="transmembrane region" description="Helical" evidence="6">
    <location>
        <begin position="12"/>
        <end position="30"/>
    </location>
</feature>